<evidence type="ECO:0008006" key="5">
    <source>
        <dbReference type="Google" id="ProtNLM"/>
    </source>
</evidence>
<evidence type="ECO:0000313" key="2">
    <source>
        <dbReference type="EMBL" id="PEG54981.1"/>
    </source>
</evidence>
<protein>
    <recommendedName>
        <fullName evidence="5">ABM domain-containing protein</fullName>
    </recommendedName>
</protein>
<gene>
    <name evidence="1" type="ORF">BV510_30110</name>
    <name evidence="2" type="ORF">CRI78_09120</name>
</gene>
<reference evidence="1 3" key="1">
    <citation type="submission" date="2016-09" db="EMBL/GenBank/DDBJ databases">
        <title>genome sequences of unsequenced Mycobacteria.</title>
        <authorList>
            <person name="Greninger A.L."/>
            <person name="Jerome K.R."/>
            <person name="Mcnair B."/>
            <person name="Wallis C."/>
            <person name="Fang F."/>
        </authorList>
    </citation>
    <scope>NUCLEOTIDE SEQUENCE [LARGE SCALE GENOMIC DNA]</scope>
    <source>
        <strain evidence="1 3">BM1</strain>
    </source>
</reference>
<reference evidence="2 4" key="2">
    <citation type="submission" date="2017-10" db="EMBL/GenBank/DDBJ databases">
        <title>The new phylogeny of genus Mycobacterium.</title>
        <authorList>
            <person name="Tortoli E."/>
            <person name="Trovato A."/>
            <person name="Cirillo D.M."/>
        </authorList>
    </citation>
    <scope>NUCLEOTIDE SEQUENCE [LARGE SCALE GENOMIC DNA]</scope>
    <source>
        <strain evidence="2 4">IP141170001</strain>
    </source>
</reference>
<dbReference type="AlphaFoldDB" id="A0A1Q4HJ08"/>
<comment type="caution">
    <text evidence="2">The sequence shown here is derived from an EMBL/GenBank/DDBJ whole genome shotgun (WGS) entry which is preliminary data.</text>
</comment>
<organism evidence="2 4">
    <name type="scientific">Mycolicibacterium diernhoferi</name>
    <dbReference type="NCBI Taxonomy" id="1801"/>
    <lineage>
        <taxon>Bacteria</taxon>
        <taxon>Bacillati</taxon>
        <taxon>Actinomycetota</taxon>
        <taxon>Actinomycetes</taxon>
        <taxon>Mycobacteriales</taxon>
        <taxon>Mycobacteriaceae</taxon>
        <taxon>Mycolicibacterium</taxon>
    </lineage>
</organism>
<dbReference type="Proteomes" id="UP000191039">
    <property type="component" value="Unassembled WGS sequence"/>
</dbReference>
<dbReference type="STRING" id="1801.BRW64_03990"/>
<dbReference type="RefSeq" id="WP_073854569.1">
    <property type="nucleotide sequence ID" value="NZ_BAAATC010000019.1"/>
</dbReference>
<dbReference type="InterPro" id="IPR011008">
    <property type="entry name" value="Dimeric_a/b-barrel"/>
</dbReference>
<dbReference type="EMBL" id="MIJD01000620">
    <property type="protein sequence ID" value="OPE44852.1"/>
    <property type="molecule type" value="Genomic_DNA"/>
</dbReference>
<keyword evidence="4" id="KW-1185">Reference proteome</keyword>
<accession>A0A1Q4HJ08</accession>
<evidence type="ECO:0000313" key="4">
    <source>
        <dbReference type="Proteomes" id="UP000220340"/>
    </source>
</evidence>
<evidence type="ECO:0000313" key="3">
    <source>
        <dbReference type="Proteomes" id="UP000191039"/>
    </source>
</evidence>
<dbReference type="EMBL" id="PDCR01000009">
    <property type="protein sequence ID" value="PEG54981.1"/>
    <property type="molecule type" value="Genomic_DNA"/>
</dbReference>
<sequence length="206" mass="22367">MFARSTTVMARPESIDAGITHIRDVVMPALHEMPGWVGLSAMVDRASGRCISTTSWDSEEAMLDSADAATRLRDRAAEILGGTSTAEHWDIAALHREHSSDPGACVRATWVTLPQDLMDAGIEYFRGSVLPQMEHLPGFCSASLLVDRRTGRGVACASFHSRDALESSRDRMTALKADSMRSAGASEVDEGEFELVIAHLRVPELV</sequence>
<dbReference type="Proteomes" id="UP000220340">
    <property type="component" value="Unassembled WGS sequence"/>
</dbReference>
<name>A0A1Q4HJ08_9MYCO</name>
<evidence type="ECO:0000313" key="1">
    <source>
        <dbReference type="EMBL" id="OPE44852.1"/>
    </source>
</evidence>
<proteinExistence type="predicted"/>
<dbReference type="SUPFAM" id="SSF54909">
    <property type="entry name" value="Dimeric alpha+beta barrel"/>
    <property type="match status" value="2"/>
</dbReference>